<dbReference type="AlphaFoldDB" id="A0A5B9QK18"/>
<evidence type="ECO:0008006" key="3">
    <source>
        <dbReference type="Google" id="ProtNLM"/>
    </source>
</evidence>
<dbReference type="SUPFAM" id="SSF88723">
    <property type="entry name" value="PIN domain-like"/>
    <property type="match status" value="1"/>
</dbReference>
<proteinExistence type="predicted"/>
<dbReference type="RefSeq" id="WP_148076097.1">
    <property type="nucleotide sequence ID" value="NZ_CP042913.1"/>
</dbReference>
<dbReference type="OrthoDB" id="5625074at2"/>
<reference evidence="1 2" key="1">
    <citation type="submission" date="2019-08" db="EMBL/GenBank/DDBJ databases">
        <title>Deep-cultivation of Planctomycetes and their phenomic and genomic characterization uncovers novel biology.</title>
        <authorList>
            <person name="Wiegand S."/>
            <person name="Jogler M."/>
            <person name="Boedeker C."/>
            <person name="Pinto D."/>
            <person name="Vollmers J."/>
            <person name="Rivas-Marin E."/>
            <person name="Kohn T."/>
            <person name="Peeters S.H."/>
            <person name="Heuer A."/>
            <person name="Rast P."/>
            <person name="Oberbeckmann S."/>
            <person name="Bunk B."/>
            <person name="Jeske O."/>
            <person name="Meyerdierks A."/>
            <person name="Storesund J.E."/>
            <person name="Kallscheuer N."/>
            <person name="Luecker S."/>
            <person name="Lage O.M."/>
            <person name="Pohl T."/>
            <person name="Merkel B.J."/>
            <person name="Hornburger P."/>
            <person name="Mueller R.-W."/>
            <person name="Bruemmer F."/>
            <person name="Labrenz M."/>
            <person name="Spormann A.M."/>
            <person name="Op den Camp H."/>
            <person name="Overmann J."/>
            <person name="Amann R."/>
            <person name="Jetten M.S.M."/>
            <person name="Mascher T."/>
            <person name="Medema M.H."/>
            <person name="Devos D.P."/>
            <person name="Kaster A.-K."/>
            <person name="Ovreas L."/>
            <person name="Rohde M."/>
            <person name="Galperin M.Y."/>
            <person name="Jogler C."/>
        </authorList>
    </citation>
    <scope>NUCLEOTIDE SEQUENCE [LARGE SCALE GENOMIC DNA]</scope>
    <source>
        <strain evidence="1 2">Pr1d</strain>
    </source>
</reference>
<dbReference type="CDD" id="cd18687">
    <property type="entry name" value="PIN_VapC-like"/>
    <property type="match status" value="1"/>
</dbReference>
<dbReference type="EMBL" id="CP042913">
    <property type="protein sequence ID" value="QEG37930.1"/>
    <property type="molecule type" value="Genomic_DNA"/>
</dbReference>
<protein>
    <recommendedName>
        <fullName evidence="3">PIN domain-containing protein</fullName>
    </recommendedName>
</protein>
<keyword evidence="2" id="KW-1185">Reference proteome</keyword>
<evidence type="ECO:0000313" key="2">
    <source>
        <dbReference type="Proteomes" id="UP000323917"/>
    </source>
</evidence>
<accession>A0A5B9QK18</accession>
<name>A0A5B9QK18_9BACT</name>
<sequence>MKPSVYVETTIPSYLAARQSPQIVMAARQQITHEWWNDHRTNYNLFISQVVIDESADGDPEAAAKRMNLLRGIDILEPPTDADEIVSALMQRVPLPSNAANDALHIAISVGNGIDYLLTWNCRHIANATLQARMEMVCDLFGFEMPTICTPEQLIEI</sequence>
<dbReference type="Proteomes" id="UP000323917">
    <property type="component" value="Chromosome"/>
</dbReference>
<dbReference type="KEGG" id="bgok:Pr1d_52780"/>
<evidence type="ECO:0000313" key="1">
    <source>
        <dbReference type="EMBL" id="QEG37930.1"/>
    </source>
</evidence>
<dbReference type="InterPro" id="IPR029060">
    <property type="entry name" value="PIN-like_dom_sf"/>
</dbReference>
<organism evidence="1 2">
    <name type="scientific">Bythopirellula goksoeyrii</name>
    <dbReference type="NCBI Taxonomy" id="1400387"/>
    <lineage>
        <taxon>Bacteria</taxon>
        <taxon>Pseudomonadati</taxon>
        <taxon>Planctomycetota</taxon>
        <taxon>Planctomycetia</taxon>
        <taxon>Pirellulales</taxon>
        <taxon>Lacipirellulaceae</taxon>
        <taxon>Bythopirellula</taxon>
    </lineage>
</organism>
<gene>
    <name evidence="1" type="ORF">Pr1d_52780</name>
</gene>
<dbReference type="Gene3D" id="3.40.50.1010">
    <property type="entry name" value="5'-nuclease"/>
    <property type="match status" value="1"/>
</dbReference>